<dbReference type="AlphaFoldDB" id="A0A6N7PPQ1"/>
<name>A0A6N7PPQ1_9BACT</name>
<comment type="caution">
    <text evidence="2">The sequence shown here is derived from an EMBL/GenBank/DDBJ whole genome shotgun (WGS) entry which is preliminary data.</text>
</comment>
<feature type="region of interest" description="Disordered" evidence="1">
    <location>
        <begin position="75"/>
        <end position="95"/>
    </location>
</feature>
<dbReference type="OrthoDB" id="5517078at2"/>
<organism evidence="2 3">
    <name type="scientific">Polyangium spumosum</name>
    <dbReference type="NCBI Taxonomy" id="889282"/>
    <lineage>
        <taxon>Bacteria</taxon>
        <taxon>Pseudomonadati</taxon>
        <taxon>Myxococcota</taxon>
        <taxon>Polyangia</taxon>
        <taxon>Polyangiales</taxon>
        <taxon>Polyangiaceae</taxon>
        <taxon>Polyangium</taxon>
    </lineage>
</organism>
<feature type="compositionally biased region" description="Polar residues" evidence="1">
    <location>
        <begin position="75"/>
        <end position="85"/>
    </location>
</feature>
<evidence type="ECO:0000313" key="3">
    <source>
        <dbReference type="Proteomes" id="UP000440224"/>
    </source>
</evidence>
<dbReference type="RefSeq" id="WP_153819219.1">
    <property type="nucleotide sequence ID" value="NZ_WJIE01000003.1"/>
</dbReference>
<keyword evidence="3" id="KW-1185">Reference proteome</keyword>
<gene>
    <name evidence="2" type="ORF">GF068_10375</name>
</gene>
<proteinExistence type="predicted"/>
<protein>
    <submittedName>
        <fullName evidence="2">Uncharacterized protein</fullName>
    </submittedName>
</protein>
<evidence type="ECO:0000313" key="2">
    <source>
        <dbReference type="EMBL" id="MRG92330.1"/>
    </source>
</evidence>
<dbReference type="Proteomes" id="UP000440224">
    <property type="component" value="Unassembled WGS sequence"/>
</dbReference>
<reference evidence="2 3" key="1">
    <citation type="submission" date="2019-10" db="EMBL/GenBank/DDBJ databases">
        <title>A soil myxobacterium in the family Polyangiaceae.</title>
        <authorList>
            <person name="Li Y."/>
            <person name="Wang J."/>
        </authorList>
    </citation>
    <scope>NUCLEOTIDE SEQUENCE [LARGE SCALE GENOMIC DNA]</scope>
    <source>
        <strain evidence="2 3">DSM 14734</strain>
    </source>
</reference>
<dbReference type="EMBL" id="WJIE01000003">
    <property type="protein sequence ID" value="MRG92330.1"/>
    <property type="molecule type" value="Genomic_DNA"/>
</dbReference>
<accession>A0A6N7PPQ1</accession>
<sequence length="133" mass="14808">MADGHKGAGDGSQQPSKAVTIEALRTLEEWQIAWTKAVALVWSDPEKYESALKDNPREFLAQHCDYHLHQSATLEVKGSSSQNSEAKGEDPDAVPLPEAHVTMWLPRRPNNVQDAPLALVEYMRGRSYPCFCC</sequence>
<evidence type="ECO:0000256" key="1">
    <source>
        <dbReference type="SAM" id="MobiDB-lite"/>
    </source>
</evidence>